<protein>
    <submittedName>
        <fullName evidence="1">Uncharacterized protein</fullName>
    </submittedName>
</protein>
<dbReference type="AlphaFoldDB" id="A0A9D2FXF8"/>
<reference evidence="1" key="2">
    <citation type="submission" date="2021-04" db="EMBL/GenBank/DDBJ databases">
        <authorList>
            <person name="Gilroy R."/>
        </authorList>
    </citation>
    <scope>NUCLEOTIDE SEQUENCE</scope>
    <source>
        <strain evidence="1">ChiHecec3B27-8219</strain>
    </source>
</reference>
<dbReference type="Proteomes" id="UP000824055">
    <property type="component" value="Unassembled WGS sequence"/>
</dbReference>
<dbReference type="EMBL" id="DXBE01000009">
    <property type="protein sequence ID" value="HIZ68426.1"/>
    <property type="molecule type" value="Genomic_DNA"/>
</dbReference>
<name>A0A9D2FXF8_9BACT</name>
<comment type="caution">
    <text evidence="1">The sequence shown here is derived from an EMBL/GenBank/DDBJ whole genome shotgun (WGS) entry which is preliminary data.</text>
</comment>
<reference evidence="1" key="1">
    <citation type="journal article" date="2021" name="PeerJ">
        <title>Extensive microbial diversity within the chicken gut microbiome revealed by metagenomics and culture.</title>
        <authorList>
            <person name="Gilroy R."/>
            <person name="Ravi A."/>
            <person name="Getino M."/>
            <person name="Pursley I."/>
            <person name="Horton D.L."/>
            <person name="Alikhan N.F."/>
            <person name="Baker D."/>
            <person name="Gharbi K."/>
            <person name="Hall N."/>
            <person name="Watson M."/>
            <person name="Adriaenssens E.M."/>
            <person name="Foster-Nyarko E."/>
            <person name="Jarju S."/>
            <person name="Secka A."/>
            <person name="Antonio M."/>
            <person name="Oren A."/>
            <person name="Chaudhuri R.R."/>
            <person name="La Ragione R."/>
            <person name="Hildebrand F."/>
            <person name="Pallen M.J."/>
        </authorList>
    </citation>
    <scope>NUCLEOTIDE SEQUENCE</scope>
    <source>
        <strain evidence="1">ChiHecec3B27-8219</strain>
    </source>
</reference>
<accession>A0A9D2FXF8</accession>
<gene>
    <name evidence="1" type="ORF">H9966_00815</name>
</gene>
<sequence>MPTPLIDQTSYNTLQDISNRKQALREAIKDDESRIQEKWQQLFKAPAMFSNNAPASKRIVSVLSNGWKLVDGFILGWKLYHRFKAKKR</sequence>
<evidence type="ECO:0000313" key="2">
    <source>
        <dbReference type="Proteomes" id="UP000824055"/>
    </source>
</evidence>
<proteinExistence type="predicted"/>
<organism evidence="1 2">
    <name type="scientific">Candidatus Prevotella avicola</name>
    <dbReference type="NCBI Taxonomy" id="2838738"/>
    <lineage>
        <taxon>Bacteria</taxon>
        <taxon>Pseudomonadati</taxon>
        <taxon>Bacteroidota</taxon>
        <taxon>Bacteroidia</taxon>
        <taxon>Bacteroidales</taxon>
        <taxon>Prevotellaceae</taxon>
        <taxon>Prevotella</taxon>
    </lineage>
</organism>
<evidence type="ECO:0000313" key="1">
    <source>
        <dbReference type="EMBL" id="HIZ68426.1"/>
    </source>
</evidence>